<dbReference type="eggNOG" id="COG1467">
    <property type="taxonomic scope" value="Bacteria"/>
</dbReference>
<evidence type="ECO:0000259" key="4">
    <source>
        <dbReference type="PROSITE" id="PS51206"/>
    </source>
</evidence>
<evidence type="ECO:0000256" key="3">
    <source>
        <dbReference type="ARBA" id="ARBA00022840"/>
    </source>
</evidence>
<reference evidence="6" key="1">
    <citation type="journal article" date="2015" name="Genome Announc.">
        <title>High-Quality Draft Genome Sequence of Desulfovibrio carbinoliphilus FW-101-2B, an Organic Acid-Oxidizing Sulfate-Reducing Bacterium Isolated from Uranium(VI)-Contaminated Groundwater.</title>
        <authorList>
            <person name="Ramsay B.D."/>
            <person name="Hwang C."/>
            <person name="Woo H.L."/>
            <person name="Carroll S.L."/>
            <person name="Lucas S."/>
            <person name="Han J."/>
            <person name="Lapidus A.L."/>
            <person name="Cheng J.F."/>
            <person name="Goodwin L.A."/>
            <person name="Pitluck S."/>
            <person name="Peters L."/>
            <person name="Chertkov O."/>
            <person name="Held B."/>
            <person name="Detter J.C."/>
            <person name="Han C.S."/>
            <person name="Tapia R."/>
            <person name="Land M.L."/>
            <person name="Hauser L.J."/>
            <person name="Kyrpides N.C."/>
            <person name="Ivanova N.N."/>
            <person name="Mikhailova N."/>
            <person name="Pagani I."/>
            <person name="Woyke T."/>
            <person name="Arkin A.P."/>
            <person name="Dehal P."/>
            <person name="Chivian D."/>
            <person name="Criddle C.S."/>
            <person name="Wu W."/>
            <person name="Chakraborty R."/>
            <person name="Hazen T.C."/>
            <person name="Fields M.W."/>
        </authorList>
    </citation>
    <scope>NUCLEOTIDE SEQUENCE [LARGE SCALE GENOMIC DNA]</scope>
    <source>
        <strain evidence="6">FW-101-2B</strain>
    </source>
</reference>
<dbReference type="NCBIfam" id="TIGR01613">
    <property type="entry name" value="primase_Cterm"/>
    <property type="match status" value="1"/>
</dbReference>
<dbReference type="AlphaFoldDB" id="G7Q5E1"/>
<dbReference type="SMART" id="SM00885">
    <property type="entry name" value="D5_N"/>
    <property type="match status" value="1"/>
</dbReference>
<dbReference type="GO" id="GO:0005524">
    <property type="term" value="F:ATP binding"/>
    <property type="evidence" value="ECO:0007669"/>
    <property type="project" value="UniProtKB-KW"/>
</dbReference>
<dbReference type="HOGENOM" id="CLU_341531_0_0_7"/>
<dbReference type="InterPro" id="IPR014015">
    <property type="entry name" value="Helicase_SF3_DNA-vir"/>
</dbReference>
<evidence type="ECO:0000313" key="5">
    <source>
        <dbReference type="EMBL" id="EHJ48942.1"/>
    </source>
</evidence>
<dbReference type="Gene3D" id="3.40.50.300">
    <property type="entry name" value="P-loop containing nucleotide triphosphate hydrolases"/>
    <property type="match status" value="1"/>
</dbReference>
<dbReference type="InterPro" id="IPR027417">
    <property type="entry name" value="P-loop_NTPase"/>
</dbReference>
<keyword evidence="1" id="KW-0547">Nucleotide-binding</keyword>
<organism evidence="5 6">
    <name type="scientific">Solidesulfovibrio carbinoliphilus subsp. oakridgensis</name>
    <dbReference type="NCBI Taxonomy" id="694327"/>
    <lineage>
        <taxon>Bacteria</taxon>
        <taxon>Pseudomonadati</taxon>
        <taxon>Thermodesulfobacteriota</taxon>
        <taxon>Desulfovibrionia</taxon>
        <taxon>Desulfovibrionales</taxon>
        <taxon>Desulfovibrionaceae</taxon>
        <taxon>Solidesulfovibrio</taxon>
    </lineage>
</organism>
<evidence type="ECO:0000313" key="6">
    <source>
        <dbReference type="Proteomes" id="UP000004662"/>
    </source>
</evidence>
<accession>G7Q5E1</accession>
<keyword evidence="3" id="KW-0067">ATP-binding</keyword>
<dbReference type="GO" id="GO:0016787">
    <property type="term" value="F:hydrolase activity"/>
    <property type="evidence" value="ECO:0007669"/>
    <property type="project" value="UniProtKB-KW"/>
</dbReference>
<dbReference type="InterPro" id="IPR045455">
    <property type="entry name" value="NrS-1_pol-like_helicase"/>
</dbReference>
<evidence type="ECO:0000256" key="2">
    <source>
        <dbReference type="ARBA" id="ARBA00022801"/>
    </source>
</evidence>
<dbReference type="eggNOG" id="COG3378">
    <property type="taxonomic scope" value="Bacteria"/>
</dbReference>
<dbReference type="PANTHER" id="PTHR35372">
    <property type="entry name" value="ATP BINDING PROTEIN-RELATED"/>
    <property type="match status" value="1"/>
</dbReference>
<keyword evidence="2" id="KW-0378">Hydrolase</keyword>
<dbReference type="GO" id="GO:0004386">
    <property type="term" value="F:helicase activity"/>
    <property type="evidence" value="ECO:0007669"/>
    <property type="project" value="UniProtKB-KW"/>
</dbReference>
<evidence type="ECO:0000256" key="1">
    <source>
        <dbReference type="ARBA" id="ARBA00022741"/>
    </source>
</evidence>
<dbReference type="PANTHER" id="PTHR35372:SF2">
    <property type="entry name" value="SF3 HELICASE DOMAIN-CONTAINING PROTEIN"/>
    <property type="match status" value="1"/>
</dbReference>
<dbReference type="Proteomes" id="UP000004662">
    <property type="component" value="Chromosome"/>
</dbReference>
<dbReference type="STRING" id="694327.DFW101_2940"/>
<name>G7Q5E1_9BACT</name>
<sequence>MNGQAGPLNEAVYGYYSLQIGDHPPDGWFVLWTKAQGIFPFHATDITGMAYKIGELQQQTDVYVGMALQKTKPEPGKRGTGANTAAICGVWIEIDCQEGVHKEKTENLPTKEQALGILKGLPVIPTVIMDSGGGYHAHWWLDAPLVFTTDDERQHGQDLVRRFQQAVAHVFHQQGFKVDTTSDLARVLRPPHTFNHKSGQPVMVTVDHYDASLRYRVDYLDACCPPATPPIPTSVLPMPTTPSAGPSGGQELVQYPPVELQPIIDGCAWLRHCRDDAATLPEPEWFAALSIVVRCVNGEQQAHALSSSYPGYSAVETDGKIRHAQAGGPRTCANIQGSLNAAAYCATCPHLSNGSSPITLGFLKTSIAQGAGFNMTDAGNMDIFAKANAADTRYVWVWQLWFLFDDVRWQEDKVGSIYQKAIATLRDLADQAKQLLPPKTAGYIIEHTLSSESRASLGNMLALAKSHPALAAVPEMFDADPWLLNLPNGTMDLKQQTFRSHAREDMLTKVAGVAYDPTSTCPLWLAFLVTIMAGNQALIGFLQRFAGYTLVGEVSEQSLILLYGTGANGKSVFLEILRFVLGEYAMQADFTTFTATKGQNVRNDIARLVGARFVTAVESEYGTPLAEAVIKQVTGGEPIVARFLFKEFFQFYPQFTLWLASNHKPIIKGGDHGIWRRIKLVPFAVTIPPEQQDSDLPSKLKAEAPGILNWMLEGSREWQRQGLNPPAEVMAAVSEYRGEMDLLAEFLDEKCVLGLGEKVKAKDLYKAYREFCEAEGEFVLGKKRFADLLLQRGFRKAKIGDMIWSGLGLKQSTAPAEPPFGPAGGWGSFR</sequence>
<dbReference type="InterPro" id="IPR051620">
    <property type="entry name" value="ORF904-like_C"/>
</dbReference>
<dbReference type="InterPro" id="IPR006500">
    <property type="entry name" value="Helicase_put_C_phage/plasmid"/>
</dbReference>
<dbReference type="InterPro" id="IPR014818">
    <property type="entry name" value="Phage/plasmid_primase_P4_C"/>
</dbReference>
<dbReference type="PROSITE" id="PS51206">
    <property type="entry name" value="SF3_HELICASE_1"/>
    <property type="match status" value="1"/>
</dbReference>
<protein>
    <submittedName>
        <fullName evidence="5">Phage/plasmid primase, P4 family</fullName>
    </submittedName>
</protein>
<feature type="domain" description="SF3 helicase" evidence="4">
    <location>
        <begin position="537"/>
        <end position="696"/>
    </location>
</feature>
<dbReference type="SUPFAM" id="SSF52540">
    <property type="entry name" value="P-loop containing nucleoside triphosphate hydrolases"/>
    <property type="match status" value="1"/>
</dbReference>
<dbReference type="Pfam" id="PF08706">
    <property type="entry name" value="D5_N"/>
    <property type="match status" value="1"/>
</dbReference>
<dbReference type="Pfam" id="PF19263">
    <property type="entry name" value="DUF5906"/>
    <property type="match status" value="1"/>
</dbReference>
<keyword evidence="6" id="KW-1185">Reference proteome</keyword>
<proteinExistence type="predicted"/>
<dbReference type="EMBL" id="CM001368">
    <property type="protein sequence ID" value="EHJ48942.1"/>
    <property type="molecule type" value="Genomic_DNA"/>
</dbReference>
<gene>
    <name evidence="5" type="ORF">DFW101_2940</name>
</gene>